<reference evidence="3" key="1">
    <citation type="submission" date="2023-08" db="EMBL/GenBank/DDBJ databases">
        <title>Black Yeasts Isolated from many extreme environments.</title>
        <authorList>
            <person name="Coleine C."/>
            <person name="Stajich J.E."/>
            <person name="Selbmann L."/>
        </authorList>
    </citation>
    <scope>NUCLEOTIDE SEQUENCE</scope>
    <source>
        <strain evidence="3">CCFEE 5810</strain>
    </source>
</reference>
<dbReference type="Proteomes" id="UP001310594">
    <property type="component" value="Unassembled WGS sequence"/>
</dbReference>
<evidence type="ECO:0000256" key="1">
    <source>
        <dbReference type="SAM" id="MobiDB-lite"/>
    </source>
</evidence>
<keyword evidence="2" id="KW-0812">Transmembrane</keyword>
<keyword evidence="2" id="KW-0472">Membrane</keyword>
<feature type="transmembrane region" description="Helical" evidence="2">
    <location>
        <begin position="50"/>
        <end position="70"/>
    </location>
</feature>
<name>A0AAN7ZQD3_9PEZI</name>
<gene>
    <name evidence="3" type="ORF">LTR97_012644</name>
</gene>
<dbReference type="EMBL" id="JAVRQU010000028">
    <property type="protein sequence ID" value="KAK5689884.1"/>
    <property type="molecule type" value="Genomic_DNA"/>
</dbReference>
<sequence>MSEDTPTKQRTPGTTGSVLSPHSGTSKVPHITQDGASASQPRGYLTISRLLFLTCTFVALIAVISATLPVRTDDNERLHHATLQENITFMQLARRRNDNLQWATLISNFSAEKCASLCNTGYADCVESTHVTCPSEYCLLWRSLNYEMAKELGLYDGVFVPVRYEPNTYPSASGSPEWSDPSVKEFMCPQRLEAPAPTQSTVTTTVAASTITEFSSSTTTVYETVTPALESRQSPSSDIGVDSDNALTKEQAEDAYAFKVFTFCFWIVIGIALVAYFMFRIGDGTNIQAPTHEERDELPLVRRVGDVMQLGRFVDIQITSELCKYMCSMWTSGCVGSTYIRSPFKGTEDQDFCVLWTRLSDNPPFLFDGIGSLAADLASADIAQQGEYAVTEGESSSKQGSDRYKAKGFADWWWSYDNIKGGVQSSIRDRISRPES</sequence>
<keyword evidence="2" id="KW-1133">Transmembrane helix</keyword>
<dbReference type="AlphaFoldDB" id="A0AAN7ZQD3"/>
<feature type="compositionally biased region" description="Polar residues" evidence="1">
    <location>
        <begin position="8"/>
        <end position="26"/>
    </location>
</feature>
<comment type="caution">
    <text evidence="3">The sequence shown here is derived from an EMBL/GenBank/DDBJ whole genome shotgun (WGS) entry which is preliminary data.</text>
</comment>
<proteinExistence type="predicted"/>
<evidence type="ECO:0000313" key="4">
    <source>
        <dbReference type="Proteomes" id="UP001310594"/>
    </source>
</evidence>
<feature type="region of interest" description="Disordered" evidence="1">
    <location>
        <begin position="1"/>
        <end position="39"/>
    </location>
</feature>
<accession>A0AAN7ZQD3</accession>
<evidence type="ECO:0000256" key="2">
    <source>
        <dbReference type="SAM" id="Phobius"/>
    </source>
</evidence>
<protein>
    <submittedName>
        <fullName evidence="3">Uncharacterized protein</fullName>
    </submittedName>
</protein>
<organism evidence="3 4">
    <name type="scientific">Elasticomyces elasticus</name>
    <dbReference type="NCBI Taxonomy" id="574655"/>
    <lineage>
        <taxon>Eukaryota</taxon>
        <taxon>Fungi</taxon>
        <taxon>Dikarya</taxon>
        <taxon>Ascomycota</taxon>
        <taxon>Pezizomycotina</taxon>
        <taxon>Dothideomycetes</taxon>
        <taxon>Dothideomycetidae</taxon>
        <taxon>Mycosphaerellales</taxon>
        <taxon>Teratosphaeriaceae</taxon>
        <taxon>Elasticomyces</taxon>
    </lineage>
</organism>
<evidence type="ECO:0000313" key="3">
    <source>
        <dbReference type="EMBL" id="KAK5689884.1"/>
    </source>
</evidence>
<feature type="transmembrane region" description="Helical" evidence="2">
    <location>
        <begin position="256"/>
        <end position="279"/>
    </location>
</feature>